<dbReference type="InterPro" id="IPR014710">
    <property type="entry name" value="RmlC-like_jellyroll"/>
</dbReference>
<dbReference type="SUPFAM" id="SSF51182">
    <property type="entry name" value="RmlC-like cupins"/>
    <property type="match status" value="1"/>
</dbReference>
<dbReference type="PANTHER" id="PTHR43346">
    <property type="entry name" value="LIGAND BINDING DOMAIN PROTEIN, PUTATIVE (AFU_ORTHOLOGUE AFUA_6G14370)-RELATED"/>
    <property type="match status" value="1"/>
</dbReference>
<proteinExistence type="predicted"/>
<dbReference type="PANTHER" id="PTHR43346:SF1">
    <property type="entry name" value="QUERCETIN 2,3-DIOXYGENASE-RELATED"/>
    <property type="match status" value="1"/>
</dbReference>
<evidence type="ECO:0000313" key="4">
    <source>
        <dbReference type="Proteomes" id="UP000714817"/>
    </source>
</evidence>
<dbReference type="InterPro" id="IPR052538">
    <property type="entry name" value="Flavonoid_dioxygenase-like"/>
</dbReference>
<dbReference type="CDD" id="cd02223">
    <property type="entry name" value="cupin_Bh2720-like"/>
    <property type="match status" value="1"/>
</dbReference>
<evidence type="ECO:0000259" key="2">
    <source>
        <dbReference type="Pfam" id="PF07883"/>
    </source>
</evidence>
<dbReference type="Proteomes" id="UP000714817">
    <property type="component" value="Unassembled WGS sequence"/>
</dbReference>
<dbReference type="InterPro" id="IPR013096">
    <property type="entry name" value="Cupin_2"/>
</dbReference>
<feature type="compositionally biased region" description="Basic and acidic residues" evidence="1">
    <location>
        <begin position="110"/>
        <end position="126"/>
    </location>
</feature>
<evidence type="ECO:0000313" key="3">
    <source>
        <dbReference type="EMBL" id="MCA9302377.1"/>
    </source>
</evidence>
<dbReference type="EMBL" id="JAGQNY010000013">
    <property type="protein sequence ID" value="MCA9302377.1"/>
    <property type="molecule type" value="Genomic_DNA"/>
</dbReference>
<dbReference type="Gene3D" id="2.60.120.10">
    <property type="entry name" value="Jelly Rolls"/>
    <property type="match status" value="1"/>
</dbReference>
<feature type="domain" description="Cupin type-2" evidence="2">
    <location>
        <begin position="32"/>
        <end position="99"/>
    </location>
</feature>
<accession>A0A955E0D4</accession>
<evidence type="ECO:0000256" key="1">
    <source>
        <dbReference type="SAM" id="MobiDB-lite"/>
    </source>
</evidence>
<sequence>MNNYLDNIQKLTLENKNFRKVLFTGKHTQLVIMSLLPGEEIGLEIHPDTDQFFRIEQGQAKIIMDGQEFFAEDDYAIIITAGTEHNVINASETEVLKMYTLYSPPNHPEGTIHKNKEEADLYERSH</sequence>
<reference evidence="3" key="1">
    <citation type="submission" date="2020-04" db="EMBL/GenBank/DDBJ databases">
        <authorList>
            <person name="Zhang T."/>
        </authorList>
    </citation>
    <scope>NUCLEOTIDE SEQUENCE</scope>
    <source>
        <strain evidence="3">HKST-UBA80</strain>
    </source>
</reference>
<protein>
    <submittedName>
        <fullName evidence="3">Cupin domain-containing protein</fullName>
    </submittedName>
</protein>
<reference evidence="3" key="2">
    <citation type="journal article" date="2021" name="Microbiome">
        <title>Successional dynamics and alternative stable states in a saline activated sludge microbial community over 9 years.</title>
        <authorList>
            <person name="Wang Y."/>
            <person name="Ye J."/>
            <person name="Ju F."/>
            <person name="Liu L."/>
            <person name="Boyd J.A."/>
            <person name="Deng Y."/>
            <person name="Parks D.H."/>
            <person name="Jiang X."/>
            <person name="Yin X."/>
            <person name="Woodcroft B.J."/>
            <person name="Tyson G.W."/>
            <person name="Hugenholtz P."/>
            <person name="Polz M.F."/>
            <person name="Zhang T."/>
        </authorList>
    </citation>
    <scope>NUCLEOTIDE SEQUENCE</scope>
    <source>
        <strain evidence="3">HKST-UBA80</strain>
    </source>
</reference>
<comment type="caution">
    <text evidence="3">The sequence shown here is derived from an EMBL/GenBank/DDBJ whole genome shotgun (WGS) entry which is preliminary data.</text>
</comment>
<dbReference type="Pfam" id="PF07883">
    <property type="entry name" value="Cupin_2"/>
    <property type="match status" value="1"/>
</dbReference>
<gene>
    <name evidence="3" type="ORF">KDA10_03415</name>
</gene>
<name>A0A955E0D4_UNCKA</name>
<organism evidence="3 4">
    <name type="scientific">candidate division WWE3 bacterium</name>
    <dbReference type="NCBI Taxonomy" id="2053526"/>
    <lineage>
        <taxon>Bacteria</taxon>
        <taxon>Katanobacteria</taxon>
    </lineage>
</organism>
<dbReference type="InterPro" id="IPR011051">
    <property type="entry name" value="RmlC_Cupin_sf"/>
</dbReference>
<dbReference type="AlphaFoldDB" id="A0A955E0D4"/>
<feature type="region of interest" description="Disordered" evidence="1">
    <location>
        <begin position="107"/>
        <end position="126"/>
    </location>
</feature>